<reference evidence="1" key="1">
    <citation type="submission" date="2022-05" db="EMBL/GenBank/DDBJ databases">
        <authorList>
            <person name="Okamura Y."/>
        </authorList>
    </citation>
    <scope>NUCLEOTIDE SEQUENCE</scope>
</reference>
<evidence type="ECO:0000313" key="1">
    <source>
        <dbReference type="EMBL" id="CAH4030914.1"/>
    </source>
</evidence>
<dbReference type="Proteomes" id="UP001152562">
    <property type="component" value="Unassembled WGS sequence"/>
</dbReference>
<accession>A0A9P0XCC0</accession>
<protein>
    <submittedName>
        <fullName evidence="1">Uncharacterized protein</fullName>
    </submittedName>
</protein>
<dbReference type="AlphaFoldDB" id="A0A9P0XCC0"/>
<name>A0A9P0XCC0_PIEBR</name>
<organism evidence="1 2">
    <name type="scientific">Pieris brassicae</name>
    <name type="common">White butterfly</name>
    <name type="synonym">Large white butterfly</name>
    <dbReference type="NCBI Taxonomy" id="7116"/>
    <lineage>
        <taxon>Eukaryota</taxon>
        <taxon>Metazoa</taxon>
        <taxon>Ecdysozoa</taxon>
        <taxon>Arthropoda</taxon>
        <taxon>Hexapoda</taxon>
        <taxon>Insecta</taxon>
        <taxon>Pterygota</taxon>
        <taxon>Neoptera</taxon>
        <taxon>Endopterygota</taxon>
        <taxon>Lepidoptera</taxon>
        <taxon>Glossata</taxon>
        <taxon>Ditrysia</taxon>
        <taxon>Papilionoidea</taxon>
        <taxon>Pieridae</taxon>
        <taxon>Pierinae</taxon>
        <taxon>Pieris</taxon>
    </lineage>
</organism>
<comment type="caution">
    <text evidence="1">The sequence shown here is derived from an EMBL/GenBank/DDBJ whole genome shotgun (WGS) entry which is preliminary data.</text>
</comment>
<keyword evidence="2" id="KW-1185">Reference proteome</keyword>
<evidence type="ECO:0000313" key="2">
    <source>
        <dbReference type="Proteomes" id="UP001152562"/>
    </source>
</evidence>
<dbReference type="EMBL" id="CALOZG010000011">
    <property type="protein sequence ID" value="CAH4030914.1"/>
    <property type="molecule type" value="Genomic_DNA"/>
</dbReference>
<gene>
    <name evidence="1" type="ORF">PIBRA_LOCUS7513</name>
</gene>
<proteinExistence type="predicted"/>
<sequence length="96" mass="10978">MVCKLIINSINRRSYFNYNFLKSYKKKRLIDLLTEYEIQTKTSKKKKCGTHTDENIASTSKTDTKHSSNYCAISPLTTSGVDLSGISSLYYFTKCV</sequence>